<dbReference type="Gene3D" id="3.40.30.10">
    <property type="entry name" value="Glutaredoxin"/>
    <property type="match status" value="1"/>
</dbReference>
<organism evidence="7">
    <name type="scientific">Gryllotalpa orientalis</name>
    <name type="common">Oriental mole cricket</name>
    <dbReference type="NCBI Taxonomy" id="213494"/>
    <lineage>
        <taxon>Eukaryota</taxon>
        <taxon>Metazoa</taxon>
        <taxon>Ecdysozoa</taxon>
        <taxon>Arthropoda</taxon>
        <taxon>Hexapoda</taxon>
        <taxon>Insecta</taxon>
        <taxon>Pterygota</taxon>
        <taxon>Neoptera</taxon>
        <taxon>Polyneoptera</taxon>
        <taxon>Orthoptera</taxon>
        <taxon>Ensifera</taxon>
        <taxon>Gryllidea</taxon>
        <taxon>Gryllotalpoidea</taxon>
        <taxon>Gryllotalpidae</taxon>
        <taxon>Gryllotalpinae</taxon>
        <taxon>Gryllotalpa</taxon>
    </lineage>
</organism>
<sequence>MALKYKLTYFDCKALGEPIRFLFRYGGIEFEDDRFESEMWPQLKSKMPFGQAPVLEYDGKVINQSVAISRYAAKKVGLAGADDWEALQIDATVDTITDMRLKIANYHYDNDAASKEKKKEPLMKETIPYYMPKFEEQVKRNGGYFVNNKLTWADLYFVAVLDYLNWMVGEKILLEGGPTLNKPTAKLVLENYHLFKAWIAKRPDTTY</sequence>
<dbReference type="EMBL" id="AY491502">
    <property type="protein sequence ID" value="AAR84628.1"/>
    <property type="molecule type" value="mRNA"/>
</dbReference>
<dbReference type="GO" id="GO:0004602">
    <property type="term" value="F:glutathione peroxidase activity"/>
    <property type="evidence" value="ECO:0007669"/>
    <property type="project" value="UniProtKB-ARBA"/>
</dbReference>
<evidence type="ECO:0000256" key="1">
    <source>
        <dbReference type="ARBA" id="ARBA00012452"/>
    </source>
</evidence>
<gene>
    <name evidence="7" type="primary">GST1</name>
</gene>
<dbReference type="PROSITE" id="PS50405">
    <property type="entry name" value="GST_CTER"/>
    <property type="match status" value="1"/>
</dbReference>
<evidence type="ECO:0000256" key="2">
    <source>
        <dbReference type="ARBA" id="ARBA00022679"/>
    </source>
</evidence>
<name>Q6RUR4_GRYOR</name>
<dbReference type="SFLD" id="SFLDS00019">
    <property type="entry name" value="Glutathione_Transferase_(cytos"/>
    <property type="match status" value="1"/>
</dbReference>
<dbReference type="Pfam" id="PF02798">
    <property type="entry name" value="GST_N"/>
    <property type="match status" value="1"/>
</dbReference>
<dbReference type="CDD" id="cd03039">
    <property type="entry name" value="GST_N_Sigma_like"/>
    <property type="match status" value="1"/>
</dbReference>
<dbReference type="FunFam" id="3.40.30.10:FF:000035">
    <property type="entry name" value="hematopoietic prostaglandin D synthase"/>
    <property type="match status" value="1"/>
</dbReference>
<dbReference type="SUPFAM" id="SSF52833">
    <property type="entry name" value="Thioredoxin-like"/>
    <property type="match status" value="1"/>
</dbReference>
<dbReference type="FunFam" id="1.20.1050.10:FF:000030">
    <property type="entry name" value="Glutathione S-transferase S1"/>
    <property type="match status" value="1"/>
</dbReference>
<keyword evidence="2 7" id="KW-0808">Transferase</keyword>
<evidence type="ECO:0000259" key="5">
    <source>
        <dbReference type="PROSITE" id="PS50404"/>
    </source>
</evidence>
<protein>
    <recommendedName>
        <fullName evidence="1">glutathione transferase</fullName>
        <ecNumber evidence="1">2.5.1.18</ecNumber>
    </recommendedName>
</protein>
<comment type="catalytic activity">
    <reaction evidence="4">
        <text>RX + glutathione = an S-substituted glutathione + a halide anion + H(+)</text>
        <dbReference type="Rhea" id="RHEA:16437"/>
        <dbReference type="ChEBI" id="CHEBI:15378"/>
        <dbReference type="ChEBI" id="CHEBI:16042"/>
        <dbReference type="ChEBI" id="CHEBI:17792"/>
        <dbReference type="ChEBI" id="CHEBI:57925"/>
        <dbReference type="ChEBI" id="CHEBI:90779"/>
        <dbReference type="EC" id="2.5.1.18"/>
    </reaction>
</comment>
<dbReference type="InterPro" id="IPR040079">
    <property type="entry name" value="Glutathione_S-Trfase"/>
</dbReference>
<dbReference type="InterPro" id="IPR004045">
    <property type="entry name" value="Glutathione_S-Trfase_N"/>
</dbReference>
<dbReference type="EC" id="2.5.1.18" evidence="1"/>
<dbReference type="InterPro" id="IPR036249">
    <property type="entry name" value="Thioredoxin-like_sf"/>
</dbReference>
<evidence type="ECO:0000313" key="7">
    <source>
        <dbReference type="EMBL" id="AAR84628.1"/>
    </source>
</evidence>
<feature type="domain" description="GST C-terminal" evidence="6">
    <location>
        <begin position="82"/>
        <end position="207"/>
    </location>
</feature>
<comment type="similarity">
    <text evidence="3">Belongs to the GST superfamily. Sigma family.</text>
</comment>
<dbReference type="PANTHER" id="PTHR11571:SF224">
    <property type="entry name" value="HEMATOPOIETIC PROSTAGLANDIN D SYNTHASE"/>
    <property type="match status" value="1"/>
</dbReference>
<dbReference type="InterPro" id="IPR004046">
    <property type="entry name" value="GST_C"/>
</dbReference>
<dbReference type="SFLD" id="SFLDG00363">
    <property type="entry name" value="AMPS_(cytGST):_Alpha-__Mu-__Pi"/>
    <property type="match status" value="1"/>
</dbReference>
<dbReference type="SUPFAM" id="SSF47616">
    <property type="entry name" value="GST C-terminal domain-like"/>
    <property type="match status" value="1"/>
</dbReference>
<dbReference type="InterPro" id="IPR010987">
    <property type="entry name" value="Glutathione-S-Trfase_C-like"/>
</dbReference>
<dbReference type="SFLD" id="SFLDG01205">
    <property type="entry name" value="AMPS.1"/>
    <property type="match status" value="1"/>
</dbReference>
<dbReference type="GO" id="GO:0004364">
    <property type="term" value="F:glutathione transferase activity"/>
    <property type="evidence" value="ECO:0007669"/>
    <property type="project" value="UniProtKB-EC"/>
</dbReference>
<evidence type="ECO:0000259" key="6">
    <source>
        <dbReference type="PROSITE" id="PS50405"/>
    </source>
</evidence>
<dbReference type="PROSITE" id="PS50404">
    <property type="entry name" value="GST_NTER"/>
    <property type="match status" value="1"/>
</dbReference>
<dbReference type="InterPro" id="IPR050213">
    <property type="entry name" value="GST_superfamily"/>
</dbReference>
<dbReference type="CDD" id="cd03192">
    <property type="entry name" value="GST_C_Sigma_like"/>
    <property type="match status" value="1"/>
</dbReference>
<proteinExistence type="evidence at transcript level"/>
<dbReference type="PANTHER" id="PTHR11571">
    <property type="entry name" value="GLUTATHIONE S-TRANSFERASE"/>
    <property type="match status" value="1"/>
</dbReference>
<dbReference type="InterPro" id="IPR036282">
    <property type="entry name" value="Glutathione-S-Trfase_C_sf"/>
</dbReference>
<dbReference type="Gene3D" id="1.20.1050.10">
    <property type="match status" value="1"/>
</dbReference>
<dbReference type="GO" id="GO:0006749">
    <property type="term" value="P:glutathione metabolic process"/>
    <property type="evidence" value="ECO:0007669"/>
    <property type="project" value="TreeGrafter"/>
</dbReference>
<dbReference type="Pfam" id="PF14497">
    <property type="entry name" value="GST_C_3"/>
    <property type="match status" value="1"/>
</dbReference>
<reference evidence="7" key="1">
    <citation type="journal article" date="2003" name="Int. J. Ind. Entomol.">
        <title>cDNA sequence and mRNA expression of a putative glutathione s-transferase from the mole cricket, Gryllotalpa orientalis.</title>
        <authorList>
            <person name="Kim I."/>
            <person name="Lee K.S."/>
            <person name="Kim J.-W."/>
            <person name="Ryu K.S."/>
            <person name="Jin B.R."/>
        </authorList>
    </citation>
    <scope>NUCLEOTIDE SEQUENCE</scope>
    <source>
        <tissue evidence="7">Whole body</tissue>
    </source>
</reference>
<dbReference type="AlphaFoldDB" id="Q6RUR4"/>
<evidence type="ECO:0000256" key="3">
    <source>
        <dbReference type="ARBA" id="ARBA00038317"/>
    </source>
</evidence>
<accession>Q6RUR4</accession>
<evidence type="ECO:0000256" key="4">
    <source>
        <dbReference type="ARBA" id="ARBA00047960"/>
    </source>
</evidence>
<feature type="domain" description="GST N-terminal" evidence="5">
    <location>
        <begin position="3"/>
        <end position="80"/>
    </location>
</feature>